<keyword evidence="3" id="KW-0732">Signal</keyword>
<keyword evidence="5" id="KW-1185">Reference proteome</keyword>
<feature type="chain" id="PRO_5005549605" evidence="3">
    <location>
        <begin position="20"/>
        <end position="178"/>
    </location>
</feature>
<feature type="transmembrane region" description="Helical" evidence="2">
    <location>
        <begin position="154"/>
        <end position="174"/>
    </location>
</feature>
<dbReference type="AlphaFoldDB" id="A0A0L0V7U6"/>
<evidence type="ECO:0000256" key="1">
    <source>
        <dbReference type="SAM" id="MobiDB-lite"/>
    </source>
</evidence>
<feature type="region of interest" description="Disordered" evidence="1">
    <location>
        <begin position="45"/>
        <end position="107"/>
    </location>
</feature>
<gene>
    <name evidence="4" type="ORF">PSTG_11433</name>
</gene>
<evidence type="ECO:0000313" key="4">
    <source>
        <dbReference type="EMBL" id="KNE95261.1"/>
    </source>
</evidence>
<dbReference type="EMBL" id="AJIL01000100">
    <property type="protein sequence ID" value="KNE95261.1"/>
    <property type="molecule type" value="Genomic_DNA"/>
</dbReference>
<organism evidence="4 5">
    <name type="scientific">Puccinia striiformis f. sp. tritici PST-78</name>
    <dbReference type="NCBI Taxonomy" id="1165861"/>
    <lineage>
        <taxon>Eukaryota</taxon>
        <taxon>Fungi</taxon>
        <taxon>Dikarya</taxon>
        <taxon>Basidiomycota</taxon>
        <taxon>Pucciniomycotina</taxon>
        <taxon>Pucciniomycetes</taxon>
        <taxon>Pucciniales</taxon>
        <taxon>Pucciniaceae</taxon>
        <taxon>Puccinia</taxon>
    </lineage>
</organism>
<feature type="signal peptide" evidence="3">
    <location>
        <begin position="1"/>
        <end position="19"/>
    </location>
</feature>
<feature type="compositionally biased region" description="Polar residues" evidence="1">
    <location>
        <begin position="91"/>
        <end position="105"/>
    </location>
</feature>
<keyword evidence="2" id="KW-1133">Transmembrane helix</keyword>
<keyword evidence="2" id="KW-0472">Membrane</keyword>
<evidence type="ECO:0000256" key="3">
    <source>
        <dbReference type="SAM" id="SignalP"/>
    </source>
</evidence>
<dbReference type="Proteomes" id="UP000054564">
    <property type="component" value="Unassembled WGS sequence"/>
</dbReference>
<protein>
    <submittedName>
        <fullName evidence="4">Uncharacterized protein</fullName>
    </submittedName>
</protein>
<feature type="compositionally biased region" description="Basic and acidic residues" evidence="1">
    <location>
        <begin position="72"/>
        <end position="89"/>
    </location>
</feature>
<accession>A0A0L0V7U6</accession>
<feature type="compositionally biased region" description="Polar residues" evidence="1">
    <location>
        <begin position="48"/>
        <end position="67"/>
    </location>
</feature>
<reference evidence="5" key="1">
    <citation type="submission" date="2014-03" db="EMBL/GenBank/DDBJ databases">
        <title>The Genome Sequence of Puccinia striiformis f. sp. tritici PST-78.</title>
        <authorList>
            <consortium name="The Broad Institute Genome Sequencing Platform"/>
            <person name="Cuomo C."/>
            <person name="Hulbert S."/>
            <person name="Chen X."/>
            <person name="Walker B."/>
            <person name="Young S.K."/>
            <person name="Zeng Q."/>
            <person name="Gargeya S."/>
            <person name="Fitzgerald M."/>
            <person name="Haas B."/>
            <person name="Abouelleil A."/>
            <person name="Alvarado L."/>
            <person name="Arachchi H.M."/>
            <person name="Berlin A.M."/>
            <person name="Chapman S.B."/>
            <person name="Goldberg J."/>
            <person name="Griggs A."/>
            <person name="Gujja S."/>
            <person name="Hansen M."/>
            <person name="Howarth C."/>
            <person name="Imamovic A."/>
            <person name="Larimer J."/>
            <person name="McCowan C."/>
            <person name="Montmayeur A."/>
            <person name="Murphy C."/>
            <person name="Neiman D."/>
            <person name="Pearson M."/>
            <person name="Priest M."/>
            <person name="Roberts A."/>
            <person name="Saif S."/>
            <person name="Shea T."/>
            <person name="Sisk P."/>
            <person name="Sykes S."/>
            <person name="Wortman J."/>
            <person name="Nusbaum C."/>
            <person name="Birren B."/>
        </authorList>
    </citation>
    <scope>NUCLEOTIDE SEQUENCE [LARGE SCALE GENOMIC DNA]</scope>
    <source>
        <strain evidence="5">race PST-78</strain>
    </source>
</reference>
<evidence type="ECO:0000313" key="5">
    <source>
        <dbReference type="Proteomes" id="UP000054564"/>
    </source>
</evidence>
<name>A0A0L0V7U6_9BASI</name>
<proteinExistence type="predicted"/>
<comment type="caution">
    <text evidence="4">The sequence shown here is derived from an EMBL/GenBank/DDBJ whole genome shotgun (WGS) entry which is preliminary data.</text>
</comment>
<evidence type="ECO:0000256" key="2">
    <source>
        <dbReference type="SAM" id="Phobius"/>
    </source>
</evidence>
<sequence>MIFRLLVPLTLVIGQCIIAMEVSQLGAASEHPLHGIDPSATVCELHSASESPIPNKPSTSPASFQTLDDSEKENLPRLDNQAEEHRISIPDDSSSTTAQLESSQKADLAMSEFNPGTAQHKSITDHESSCTELGISRLGNIARSGVKCWNETDFRVRAVFIAFSAALIVVLAMLKLKP</sequence>
<keyword evidence="2" id="KW-0812">Transmembrane</keyword>